<evidence type="ECO:0008006" key="6">
    <source>
        <dbReference type="Google" id="ProtNLM"/>
    </source>
</evidence>
<dbReference type="InterPro" id="IPR000477">
    <property type="entry name" value="RT_dom"/>
</dbReference>
<dbReference type="AlphaFoldDB" id="A0AAW1WWX3"/>
<organism evidence="4 5">
    <name type="scientific">Rubus argutus</name>
    <name type="common">Southern blackberry</name>
    <dbReference type="NCBI Taxonomy" id="59490"/>
    <lineage>
        <taxon>Eukaryota</taxon>
        <taxon>Viridiplantae</taxon>
        <taxon>Streptophyta</taxon>
        <taxon>Embryophyta</taxon>
        <taxon>Tracheophyta</taxon>
        <taxon>Spermatophyta</taxon>
        <taxon>Magnoliopsida</taxon>
        <taxon>eudicotyledons</taxon>
        <taxon>Gunneridae</taxon>
        <taxon>Pentapetalae</taxon>
        <taxon>rosids</taxon>
        <taxon>fabids</taxon>
        <taxon>Rosales</taxon>
        <taxon>Rosaceae</taxon>
        <taxon>Rosoideae</taxon>
        <taxon>Rosoideae incertae sedis</taxon>
        <taxon>Rubus</taxon>
    </lineage>
</organism>
<dbReference type="InterPro" id="IPR050951">
    <property type="entry name" value="Retrovirus_Pol_polyprotein"/>
</dbReference>
<name>A0AAW1WWX3_RUBAR</name>
<evidence type="ECO:0000313" key="4">
    <source>
        <dbReference type="EMBL" id="KAK9929107.1"/>
    </source>
</evidence>
<dbReference type="EMBL" id="JBEDUW010000005">
    <property type="protein sequence ID" value="KAK9929107.1"/>
    <property type="molecule type" value="Genomic_DNA"/>
</dbReference>
<evidence type="ECO:0000313" key="5">
    <source>
        <dbReference type="Proteomes" id="UP001457282"/>
    </source>
</evidence>
<dbReference type="FunFam" id="3.30.70.270:FF:000020">
    <property type="entry name" value="Transposon Tf2-6 polyprotein-like Protein"/>
    <property type="match status" value="1"/>
</dbReference>
<dbReference type="Pfam" id="PF00078">
    <property type="entry name" value="RVT_1"/>
    <property type="match status" value="1"/>
</dbReference>
<comment type="caution">
    <text evidence="4">The sequence shown here is derived from an EMBL/GenBank/DDBJ whole genome shotgun (WGS) entry which is preliminary data.</text>
</comment>
<evidence type="ECO:0000259" key="2">
    <source>
        <dbReference type="Pfam" id="PF00078"/>
    </source>
</evidence>
<protein>
    <recommendedName>
        <fullName evidence="6">Reverse transcriptase domain-containing protein</fullName>
    </recommendedName>
</protein>
<dbReference type="SUPFAM" id="SSF56672">
    <property type="entry name" value="DNA/RNA polymerases"/>
    <property type="match status" value="1"/>
</dbReference>
<dbReference type="Proteomes" id="UP001457282">
    <property type="component" value="Unassembled WGS sequence"/>
</dbReference>
<evidence type="ECO:0000259" key="3">
    <source>
        <dbReference type="Pfam" id="PF17919"/>
    </source>
</evidence>
<accession>A0AAW1WWX3</accession>
<dbReference type="GO" id="GO:0003824">
    <property type="term" value="F:catalytic activity"/>
    <property type="evidence" value="ECO:0007669"/>
    <property type="project" value="UniProtKB-KW"/>
</dbReference>
<keyword evidence="1" id="KW-0511">Multifunctional enzyme</keyword>
<dbReference type="InterPro" id="IPR043128">
    <property type="entry name" value="Rev_trsase/Diguanyl_cyclase"/>
</dbReference>
<feature type="domain" description="Reverse transcriptase" evidence="2">
    <location>
        <begin position="9"/>
        <end position="126"/>
    </location>
</feature>
<dbReference type="PANTHER" id="PTHR37984">
    <property type="entry name" value="PROTEIN CBG26694"/>
    <property type="match status" value="1"/>
</dbReference>
<sequence length="264" mass="30326">MLQLDLVRCLFMDGFSGYNQIKMAPEDEDLLTAFRTPKGVLCYTVMPFGLKNAGSNLSKSDDSHFSDMLHNTVECYVDDLVVKSKKRAHHLSDLKRVFNRLREHQLKMNPLKCSFGVTSGKFLGFVVRYWGIEIDPSKIKAIREMPPPRNLRELRGLQGRLAYIRRFISNLFGRCQPFTRLMKKDVPYVWDQTCQNAFDSIKEYLLKPLVLMAPIKGKPLILYIAALEHSLGALLAQNNDEGKENALYYLSRTLVEAEHNYSTN</sequence>
<proteinExistence type="predicted"/>
<reference evidence="4 5" key="1">
    <citation type="journal article" date="2023" name="G3 (Bethesda)">
        <title>A chromosome-length genome assembly and annotation of blackberry (Rubus argutus, cv. 'Hillquist').</title>
        <authorList>
            <person name="Bruna T."/>
            <person name="Aryal R."/>
            <person name="Dudchenko O."/>
            <person name="Sargent D.J."/>
            <person name="Mead D."/>
            <person name="Buti M."/>
            <person name="Cavallini A."/>
            <person name="Hytonen T."/>
            <person name="Andres J."/>
            <person name="Pham M."/>
            <person name="Weisz D."/>
            <person name="Mascagni F."/>
            <person name="Usai G."/>
            <person name="Natali L."/>
            <person name="Bassil N."/>
            <person name="Fernandez G.E."/>
            <person name="Lomsadze A."/>
            <person name="Armour M."/>
            <person name="Olukolu B."/>
            <person name="Poorten T."/>
            <person name="Britton C."/>
            <person name="Davik J."/>
            <person name="Ashrafi H."/>
            <person name="Aiden E.L."/>
            <person name="Borodovsky M."/>
            <person name="Worthington M."/>
        </authorList>
    </citation>
    <scope>NUCLEOTIDE SEQUENCE [LARGE SCALE GENOMIC DNA]</scope>
    <source>
        <strain evidence="4">PI 553951</strain>
    </source>
</reference>
<gene>
    <name evidence="4" type="ORF">M0R45_026215</name>
</gene>
<dbReference type="InterPro" id="IPR041577">
    <property type="entry name" value="RT_RNaseH_2"/>
</dbReference>
<feature type="domain" description="Reverse transcriptase/retrotransposon-derived protein RNase H-like" evidence="3">
    <location>
        <begin position="190"/>
        <end position="263"/>
    </location>
</feature>
<dbReference type="CDD" id="cd01647">
    <property type="entry name" value="RT_LTR"/>
    <property type="match status" value="1"/>
</dbReference>
<dbReference type="PANTHER" id="PTHR37984:SF5">
    <property type="entry name" value="PROTEIN NYNRIN-LIKE"/>
    <property type="match status" value="1"/>
</dbReference>
<evidence type="ECO:0000256" key="1">
    <source>
        <dbReference type="ARBA" id="ARBA00023268"/>
    </source>
</evidence>
<dbReference type="Gene3D" id="3.10.10.10">
    <property type="entry name" value="HIV Type 1 Reverse Transcriptase, subunit A, domain 1"/>
    <property type="match status" value="1"/>
</dbReference>
<dbReference type="Gene3D" id="3.30.70.270">
    <property type="match status" value="2"/>
</dbReference>
<keyword evidence="5" id="KW-1185">Reference proteome</keyword>
<dbReference type="InterPro" id="IPR043502">
    <property type="entry name" value="DNA/RNA_pol_sf"/>
</dbReference>
<dbReference type="Pfam" id="PF17919">
    <property type="entry name" value="RT_RNaseH_2"/>
    <property type="match status" value="1"/>
</dbReference>